<dbReference type="PANTHER" id="PTHR42953:SF1">
    <property type="entry name" value="METAL-BINDING PROTEIN HI_0362-RELATED"/>
    <property type="match status" value="1"/>
</dbReference>
<dbReference type="InterPro" id="IPR006127">
    <property type="entry name" value="ZnuA-like"/>
</dbReference>
<dbReference type="Gene3D" id="3.40.50.1980">
    <property type="entry name" value="Nitrogenase molybdenum iron protein domain"/>
    <property type="match status" value="2"/>
</dbReference>
<evidence type="ECO:0000313" key="6">
    <source>
        <dbReference type="Proteomes" id="UP001565220"/>
    </source>
</evidence>
<organism evidence="5 6">
    <name type="scientific">Clostridium lapidicellarium</name>
    <dbReference type="NCBI Taxonomy" id="3240931"/>
    <lineage>
        <taxon>Bacteria</taxon>
        <taxon>Bacillati</taxon>
        <taxon>Bacillota</taxon>
        <taxon>Clostridia</taxon>
        <taxon>Eubacteriales</taxon>
        <taxon>Clostridiaceae</taxon>
        <taxon>Clostridium</taxon>
    </lineage>
</organism>
<evidence type="ECO:0000256" key="2">
    <source>
        <dbReference type="ARBA" id="ARBA00022448"/>
    </source>
</evidence>
<dbReference type="Pfam" id="PF01297">
    <property type="entry name" value="ZnuA"/>
    <property type="match status" value="1"/>
</dbReference>
<sequence length="317" mass="35098">MKKFNIKSKANGLEKLLAIFTVIIFFSISLTGCGGPSSAKSEKTIQAVGAENEYADVIKQIGGEYVSVTSIMNNLSADPHSYESNTKDANAVSKAELIVQNGIGYDDFMNKLESGSSNSKRTVIDVGKSLGYSKNTPNPHLWYDPKVMPKVAKLIAENLEKQNPDQKKYFEDRLTKFNNSMKGYTDVLNEIKKNYSKAGVAVTEPVADYMLNAAGVDTKTPWTFQTAVMNGTDPSPQDVKMQQDLLKNKKVKVFLYNQQAVDDAAKNQLKIARANKVPVVGVYETMPPKHNYQTWMEDEAKNLLKALKNGVSTEKMS</sequence>
<evidence type="ECO:0000256" key="3">
    <source>
        <dbReference type="ARBA" id="ARBA00022723"/>
    </source>
</evidence>
<keyword evidence="4" id="KW-0732">Signal</keyword>
<comment type="subcellular location">
    <subcellularLocation>
        <location evidence="1">Cell envelope</location>
    </subcellularLocation>
</comment>
<protein>
    <submittedName>
        <fullName evidence="5">Metal ABC transporter solute-binding protein, Zn/Mn family</fullName>
    </submittedName>
</protein>
<keyword evidence="3" id="KW-0479">Metal-binding</keyword>
<dbReference type="SUPFAM" id="SSF53807">
    <property type="entry name" value="Helical backbone' metal receptor"/>
    <property type="match status" value="1"/>
</dbReference>
<keyword evidence="6" id="KW-1185">Reference proteome</keyword>
<reference evidence="5 6" key="1">
    <citation type="submission" date="2024-08" db="EMBL/GenBank/DDBJ databases">
        <title>Clostridium lapicellarii sp. nov., and Clostridium renhuaiense sp. nov., two species isolated from the mud in a fermentation cellar used for producing sauce-flavour Chinese liquors.</title>
        <authorList>
            <person name="Yang F."/>
            <person name="Wang H."/>
            <person name="Chen L.Q."/>
            <person name="Zhou N."/>
            <person name="Lu J.J."/>
            <person name="Pu X.X."/>
            <person name="Wan B."/>
            <person name="Wang L."/>
            <person name="Liu S.J."/>
        </authorList>
    </citation>
    <scope>NUCLEOTIDE SEQUENCE [LARGE SCALE GENOMIC DNA]</scope>
    <source>
        <strain evidence="5 6">MT-113</strain>
    </source>
</reference>
<dbReference type="RefSeq" id="WP_369868882.1">
    <property type="nucleotide sequence ID" value="NZ_JBGFFE010000009.1"/>
</dbReference>
<evidence type="ECO:0000256" key="4">
    <source>
        <dbReference type="ARBA" id="ARBA00022729"/>
    </source>
</evidence>
<accession>A0ABV4DWG9</accession>
<comment type="caution">
    <text evidence="5">The sequence shown here is derived from an EMBL/GenBank/DDBJ whole genome shotgun (WGS) entry which is preliminary data.</text>
</comment>
<gene>
    <name evidence="5" type="ORF">AB8S09_08030</name>
</gene>
<evidence type="ECO:0000256" key="1">
    <source>
        <dbReference type="ARBA" id="ARBA00004196"/>
    </source>
</evidence>
<dbReference type="EMBL" id="JBGFFE010000009">
    <property type="protein sequence ID" value="MEY8763586.1"/>
    <property type="molecule type" value="Genomic_DNA"/>
</dbReference>
<dbReference type="PROSITE" id="PS51257">
    <property type="entry name" value="PROKAR_LIPOPROTEIN"/>
    <property type="match status" value="1"/>
</dbReference>
<dbReference type="Proteomes" id="UP001565220">
    <property type="component" value="Unassembled WGS sequence"/>
</dbReference>
<dbReference type="PANTHER" id="PTHR42953">
    <property type="entry name" value="HIGH-AFFINITY ZINC UPTAKE SYSTEM PROTEIN ZNUA-RELATED"/>
    <property type="match status" value="1"/>
</dbReference>
<dbReference type="InterPro" id="IPR050492">
    <property type="entry name" value="Bact_metal-bind_prot9"/>
</dbReference>
<keyword evidence="2" id="KW-0813">Transport</keyword>
<evidence type="ECO:0000313" key="5">
    <source>
        <dbReference type="EMBL" id="MEY8763586.1"/>
    </source>
</evidence>
<name>A0ABV4DWG9_9CLOT</name>
<proteinExistence type="predicted"/>